<accession>W6U3I2</accession>
<gene>
    <name evidence="2" type="ORF">EGR_09478</name>
</gene>
<dbReference type="AlphaFoldDB" id="W6U3I2"/>
<dbReference type="OMA" id="MDPNPGE"/>
<comment type="caution">
    <text evidence="2">The sequence shown here is derived from an EMBL/GenBank/DDBJ whole genome shotgun (WGS) entry which is preliminary data.</text>
</comment>
<dbReference type="KEGG" id="egl:EGR_09478"/>
<feature type="compositionally biased region" description="Low complexity" evidence="1">
    <location>
        <begin position="1"/>
        <end position="12"/>
    </location>
</feature>
<protein>
    <submittedName>
        <fullName evidence="2">Uncharacterized protein</fullName>
    </submittedName>
</protein>
<evidence type="ECO:0000313" key="3">
    <source>
        <dbReference type="Proteomes" id="UP000019149"/>
    </source>
</evidence>
<feature type="compositionally biased region" description="Polar residues" evidence="1">
    <location>
        <begin position="28"/>
        <end position="112"/>
    </location>
</feature>
<keyword evidence="3" id="KW-1185">Reference proteome</keyword>
<evidence type="ECO:0000313" key="2">
    <source>
        <dbReference type="EMBL" id="EUB55670.1"/>
    </source>
</evidence>
<reference evidence="2 3" key="1">
    <citation type="journal article" date="2013" name="Nat. Genet.">
        <title>The genome of the hydatid tapeworm Echinococcus granulosus.</title>
        <authorList>
            <person name="Zheng H."/>
            <person name="Zhang W."/>
            <person name="Zhang L."/>
            <person name="Zhang Z."/>
            <person name="Li J."/>
            <person name="Lu G."/>
            <person name="Zhu Y."/>
            <person name="Wang Y."/>
            <person name="Huang Y."/>
            <person name="Liu J."/>
            <person name="Kang H."/>
            <person name="Chen J."/>
            <person name="Wang L."/>
            <person name="Chen A."/>
            <person name="Yu S."/>
            <person name="Gao Z."/>
            <person name="Jin L."/>
            <person name="Gu W."/>
            <person name="Wang Z."/>
            <person name="Zhao L."/>
            <person name="Shi B."/>
            <person name="Wen H."/>
            <person name="Lin R."/>
            <person name="Jones M.K."/>
            <person name="Brejova B."/>
            <person name="Vinar T."/>
            <person name="Zhao G."/>
            <person name="McManus D.P."/>
            <person name="Chen Z."/>
            <person name="Zhou Y."/>
            <person name="Wang S."/>
        </authorList>
    </citation>
    <scope>NUCLEOTIDE SEQUENCE [LARGE SCALE GENOMIC DNA]</scope>
</reference>
<proteinExistence type="predicted"/>
<evidence type="ECO:0000256" key="1">
    <source>
        <dbReference type="SAM" id="MobiDB-lite"/>
    </source>
</evidence>
<organism evidence="2 3">
    <name type="scientific">Echinococcus granulosus</name>
    <name type="common">Hydatid tapeworm</name>
    <dbReference type="NCBI Taxonomy" id="6210"/>
    <lineage>
        <taxon>Eukaryota</taxon>
        <taxon>Metazoa</taxon>
        <taxon>Spiralia</taxon>
        <taxon>Lophotrochozoa</taxon>
        <taxon>Platyhelminthes</taxon>
        <taxon>Cestoda</taxon>
        <taxon>Eucestoda</taxon>
        <taxon>Cyclophyllidea</taxon>
        <taxon>Taeniidae</taxon>
        <taxon>Echinococcus</taxon>
        <taxon>Echinococcus granulosus group</taxon>
    </lineage>
</organism>
<name>W6U3I2_ECHGR</name>
<dbReference type="CTD" id="36345193"/>
<feature type="region of interest" description="Disordered" evidence="1">
    <location>
        <begin position="1"/>
        <end position="112"/>
    </location>
</feature>
<dbReference type="OrthoDB" id="10330983at2759"/>
<dbReference type="RefSeq" id="XP_024346866.1">
    <property type="nucleotide sequence ID" value="XM_024498727.1"/>
</dbReference>
<dbReference type="GeneID" id="36345193"/>
<dbReference type="Proteomes" id="UP000019149">
    <property type="component" value="Unassembled WGS sequence"/>
</dbReference>
<dbReference type="EMBL" id="APAU02000149">
    <property type="protein sequence ID" value="EUB55670.1"/>
    <property type="molecule type" value="Genomic_DNA"/>
</dbReference>
<sequence length="112" mass="11962">MSQHSTGSSSSNRRPRSRSEGTMDPNPGEQNPLQRASTLANVQQPTIQEQIQIDESKVNPSSNAPNEEASIQQTETIEASSSQLTRGHMSPSSRTIPNPITSVEESSSGSGI</sequence>